<keyword evidence="1" id="KW-0175">Coiled coil</keyword>
<dbReference type="AlphaFoldDB" id="A0A8X7U3K6"/>
<feature type="compositionally biased region" description="Polar residues" evidence="2">
    <location>
        <begin position="169"/>
        <end position="179"/>
    </location>
</feature>
<organism evidence="3 4">
    <name type="scientific">Brassica carinata</name>
    <name type="common">Ethiopian mustard</name>
    <name type="synonym">Abyssinian cabbage</name>
    <dbReference type="NCBI Taxonomy" id="52824"/>
    <lineage>
        <taxon>Eukaryota</taxon>
        <taxon>Viridiplantae</taxon>
        <taxon>Streptophyta</taxon>
        <taxon>Embryophyta</taxon>
        <taxon>Tracheophyta</taxon>
        <taxon>Spermatophyta</taxon>
        <taxon>Magnoliopsida</taxon>
        <taxon>eudicotyledons</taxon>
        <taxon>Gunneridae</taxon>
        <taxon>Pentapetalae</taxon>
        <taxon>rosids</taxon>
        <taxon>malvids</taxon>
        <taxon>Brassicales</taxon>
        <taxon>Brassicaceae</taxon>
        <taxon>Brassiceae</taxon>
        <taxon>Brassica</taxon>
    </lineage>
</organism>
<evidence type="ECO:0000256" key="1">
    <source>
        <dbReference type="SAM" id="Coils"/>
    </source>
</evidence>
<proteinExistence type="predicted"/>
<reference evidence="3 4" key="1">
    <citation type="submission" date="2020-02" db="EMBL/GenBank/DDBJ databases">
        <authorList>
            <person name="Ma Q."/>
            <person name="Huang Y."/>
            <person name="Song X."/>
            <person name="Pei D."/>
        </authorList>
    </citation>
    <scope>NUCLEOTIDE SEQUENCE [LARGE SCALE GENOMIC DNA]</scope>
    <source>
        <strain evidence="3">Sxm20200214</strain>
        <tissue evidence="3">Leaf</tissue>
    </source>
</reference>
<evidence type="ECO:0000313" key="4">
    <source>
        <dbReference type="Proteomes" id="UP000886595"/>
    </source>
</evidence>
<dbReference type="EMBL" id="JAAMPC010000014">
    <property type="protein sequence ID" value="KAG2264960.1"/>
    <property type="molecule type" value="Genomic_DNA"/>
</dbReference>
<name>A0A8X7U3K6_BRACI</name>
<sequence>MAEEVTKPWAPIAQSIESFWICYEASGEGDLKKFCADFEDESFPKEFLADFIKKVDDENNQKSPRSTMISHFAALKKKMKARISTKNNRAKKAAEKRALADRELEEMERNASVEHLRYVLVTTDQEIKQNLEILKIKAEDNIEAYKKNQSLRAAEAKLVKKAQKKKYTPVSTSAMNSKALTLRGPSMVTTGKGAHCEGSKSD</sequence>
<feature type="region of interest" description="Disordered" evidence="2">
    <location>
        <begin position="164"/>
        <end position="202"/>
    </location>
</feature>
<feature type="coiled-coil region" evidence="1">
    <location>
        <begin position="76"/>
        <end position="148"/>
    </location>
</feature>
<accession>A0A8X7U3K6</accession>
<dbReference type="OrthoDB" id="10373486at2759"/>
<comment type="caution">
    <text evidence="3">The sequence shown here is derived from an EMBL/GenBank/DDBJ whole genome shotgun (WGS) entry which is preliminary data.</text>
</comment>
<gene>
    <name evidence="3" type="ORF">Bca52824_072039</name>
</gene>
<dbReference type="Proteomes" id="UP000886595">
    <property type="component" value="Unassembled WGS sequence"/>
</dbReference>
<evidence type="ECO:0000313" key="3">
    <source>
        <dbReference type="EMBL" id="KAG2264960.1"/>
    </source>
</evidence>
<evidence type="ECO:0000256" key="2">
    <source>
        <dbReference type="SAM" id="MobiDB-lite"/>
    </source>
</evidence>
<protein>
    <submittedName>
        <fullName evidence="3">Uncharacterized protein</fullName>
    </submittedName>
</protein>
<keyword evidence="4" id="KW-1185">Reference proteome</keyword>